<name>A0A9Q1GV58_9CARY</name>
<sequence length="156" mass="18384">MECNMLKLVNQMVKSKIEYWNNTVLCCVLGCEINKVAFMRNGIYLVRFTSGQDKAIVILYSKPFIVQFPNLDIKYRSLDSLSNSISKGKINAELCKTMIEVHLDGDFSESVDFINWWDDVVNKYVKYEWKLMKCNYCHLFVHEEAECRRKNNTKKE</sequence>
<dbReference type="Proteomes" id="UP001153076">
    <property type="component" value="Unassembled WGS sequence"/>
</dbReference>
<dbReference type="OrthoDB" id="425619at2759"/>
<dbReference type="EMBL" id="JAKOGI010001173">
    <property type="protein sequence ID" value="KAJ8427210.1"/>
    <property type="molecule type" value="Genomic_DNA"/>
</dbReference>
<protein>
    <submittedName>
        <fullName evidence="1">Uncharacterized protein</fullName>
    </submittedName>
</protein>
<comment type="caution">
    <text evidence="1">The sequence shown here is derived from an EMBL/GenBank/DDBJ whole genome shotgun (WGS) entry which is preliminary data.</text>
</comment>
<proteinExistence type="predicted"/>
<evidence type="ECO:0000313" key="1">
    <source>
        <dbReference type="EMBL" id="KAJ8427210.1"/>
    </source>
</evidence>
<reference evidence="1" key="1">
    <citation type="submission" date="2022-04" db="EMBL/GenBank/DDBJ databases">
        <title>Carnegiea gigantea Genome sequencing and assembly v2.</title>
        <authorList>
            <person name="Copetti D."/>
            <person name="Sanderson M.J."/>
            <person name="Burquez A."/>
            <person name="Wojciechowski M.F."/>
        </authorList>
    </citation>
    <scope>NUCLEOTIDE SEQUENCE</scope>
    <source>
        <strain evidence="1">SGP5-SGP5p</strain>
        <tissue evidence="1">Aerial part</tissue>
    </source>
</reference>
<dbReference type="AlphaFoldDB" id="A0A9Q1GV58"/>
<keyword evidence="2" id="KW-1185">Reference proteome</keyword>
<organism evidence="1 2">
    <name type="scientific">Carnegiea gigantea</name>
    <dbReference type="NCBI Taxonomy" id="171969"/>
    <lineage>
        <taxon>Eukaryota</taxon>
        <taxon>Viridiplantae</taxon>
        <taxon>Streptophyta</taxon>
        <taxon>Embryophyta</taxon>
        <taxon>Tracheophyta</taxon>
        <taxon>Spermatophyta</taxon>
        <taxon>Magnoliopsida</taxon>
        <taxon>eudicotyledons</taxon>
        <taxon>Gunneridae</taxon>
        <taxon>Pentapetalae</taxon>
        <taxon>Caryophyllales</taxon>
        <taxon>Cactineae</taxon>
        <taxon>Cactaceae</taxon>
        <taxon>Cactoideae</taxon>
        <taxon>Echinocereeae</taxon>
        <taxon>Carnegiea</taxon>
    </lineage>
</organism>
<evidence type="ECO:0000313" key="2">
    <source>
        <dbReference type="Proteomes" id="UP001153076"/>
    </source>
</evidence>
<gene>
    <name evidence="1" type="ORF">Cgig2_015422</name>
</gene>
<accession>A0A9Q1GV58</accession>